<dbReference type="InterPro" id="IPR043198">
    <property type="entry name" value="Cyclin/Ssn8"/>
</dbReference>
<comment type="caution">
    <text evidence="3">The sequence shown here is derived from an EMBL/GenBank/DDBJ whole genome shotgun (WGS) entry which is preliminary data.</text>
</comment>
<gene>
    <name evidence="3" type="ORF">CcCBS67573_g02493</name>
</gene>
<feature type="compositionally biased region" description="Pro residues" evidence="1">
    <location>
        <begin position="519"/>
        <end position="528"/>
    </location>
</feature>
<dbReference type="EMBL" id="QEAP01000053">
    <property type="protein sequence ID" value="TPX76232.1"/>
    <property type="molecule type" value="Genomic_DNA"/>
</dbReference>
<keyword evidence="4" id="KW-1185">Reference proteome</keyword>
<dbReference type="Pfam" id="PF00134">
    <property type="entry name" value="Cyclin_N"/>
    <property type="match status" value="1"/>
</dbReference>
<dbReference type="PANTHER" id="PTHR10026">
    <property type="entry name" value="CYCLIN"/>
    <property type="match status" value="1"/>
</dbReference>
<feature type="region of interest" description="Disordered" evidence="1">
    <location>
        <begin position="376"/>
        <end position="575"/>
    </location>
</feature>
<feature type="compositionally biased region" description="Polar residues" evidence="1">
    <location>
        <begin position="457"/>
        <end position="466"/>
    </location>
</feature>
<feature type="compositionally biased region" description="Pro residues" evidence="1">
    <location>
        <begin position="553"/>
        <end position="575"/>
    </location>
</feature>
<evidence type="ECO:0000256" key="1">
    <source>
        <dbReference type="SAM" id="MobiDB-lite"/>
    </source>
</evidence>
<reference evidence="3 4" key="1">
    <citation type="journal article" date="2019" name="Sci. Rep.">
        <title>Comparative genomics of chytrid fungi reveal insights into the obligate biotrophic and pathogenic lifestyle of Synchytrium endobioticum.</title>
        <authorList>
            <person name="van de Vossenberg B.T.L.H."/>
            <person name="Warris S."/>
            <person name="Nguyen H.D.T."/>
            <person name="van Gent-Pelzer M.P.E."/>
            <person name="Joly D.L."/>
            <person name="van de Geest H.C."/>
            <person name="Bonants P.J.M."/>
            <person name="Smith D.S."/>
            <person name="Levesque C.A."/>
            <person name="van der Lee T.A.J."/>
        </authorList>
    </citation>
    <scope>NUCLEOTIDE SEQUENCE [LARGE SCALE GENOMIC DNA]</scope>
    <source>
        <strain evidence="3 4">CBS 675.73</strain>
    </source>
</reference>
<dbReference type="SUPFAM" id="SSF47954">
    <property type="entry name" value="Cyclin-like"/>
    <property type="match status" value="1"/>
</dbReference>
<dbReference type="OrthoDB" id="25002at2759"/>
<dbReference type="InterPro" id="IPR036915">
    <property type="entry name" value="Cyclin-like_sf"/>
</dbReference>
<protein>
    <recommendedName>
        <fullName evidence="2">Cyclin N-terminal domain-containing protein</fullName>
    </recommendedName>
</protein>
<feature type="compositionally biased region" description="Polar residues" evidence="1">
    <location>
        <begin position="404"/>
        <end position="423"/>
    </location>
</feature>
<dbReference type="AlphaFoldDB" id="A0A507FJ38"/>
<feature type="domain" description="Cyclin N-terminal" evidence="2">
    <location>
        <begin position="47"/>
        <end position="181"/>
    </location>
</feature>
<sequence>MGDSGSDPFASTFSISSTGAGGNASRAPNWVFTAEQLAESVSVAEGSSHMAEAAARLSACGFMEKVAMRMRNIPPETLPVAKVYLLRFCQRQIVARTNGAVHPYVAGATALFLACKSTDNYRKLPTFIKQCRWVAFKGPEGVKDEFVERPQFKDDDKEYVNWYENIITTEENMTVALCFDLVVDLPHEIVVELLKLCWNGSALESSVDYASFSQQIYQKLKHHASFFANECMSTTLPLRFNRNLQALIILRVAWEATRKGFPISSTPPKVLEFLNSGNPLVAPGNPGLNLFHAPDLFRIIGNFRGANVSYDGIYSGIAALEEEPLKGEALSNRLFELGKEILLVSNRPKYEKFIQNWLRPISGALKEKRALARISKSGSASPALGSHGKAPTPHIRQPIPAKQPSASFHKNSPADSPRISTQTSHSPPLVPPSSSTTGVSPSLAHHSQPHTIPPENASLSVPSTQRYRPYPPPQAHTISNNRNPHQAGRSIPPPSQQLHNSTRGPVEPSKQPLQQHPTSLPPRQPQPQPQQQAHMNGSSDIMSGLAAPTILPQTPPLPNEPPPPVPPPPPHPHIL</sequence>
<dbReference type="Gene3D" id="1.10.472.10">
    <property type="entry name" value="Cyclin-like"/>
    <property type="match status" value="1"/>
</dbReference>
<dbReference type="InterPro" id="IPR006671">
    <property type="entry name" value="Cyclin_N"/>
</dbReference>
<evidence type="ECO:0000313" key="3">
    <source>
        <dbReference type="EMBL" id="TPX76232.1"/>
    </source>
</evidence>
<accession>A0A507FJ38</accession>
<organism evidence="3 4">
    <name type="scientific">Chytriomyces confervae</name>
    <dbReference type="NCBI Taxonomy" id="246404"/>
    <lineage>
        <taxon>Eukaryota</taxon>
        <taxon>Fungi</taxon>
        <taxon>Fungi incertae sedis</taxon>
        <taxon>Chytridiomycota</taxon>
        <taxon>Chytridiomycota incertae sedis</taxon>
        <taxon>Chytridiomycetes</taxon>
        <taxon>Chytridiales</taxon>
        <taxon>Chytriomycetaceae</taxon>
        <taxon>Chytriomyces</taxon>
    </lineage>
</organism>
<evidence type="ECO:0000259" key="2">
    <source>
        <dbReference type="Pfam" id="PF00134"/>
    </source>
</evidence>
<dbReference type="Proteomes" id="UP000320333">
    <property type="component" value="Unassembled WGS sequence"/>
</dbReference>
<evidence type="ECO:0000313" key="4">
    <source>
        <dbReference type="Proteomes" id="UP000320333"/>
    </source>
</evidence>
<feature type="compositionally biased region" description="Low complexity" evidence="1">
    <location>
        <begin position="424"/>
        <end position="443"/>
    </location>
</feature>
<dbReference type="GO" id="GO:0016538">
    <property type="term" value="F:cyclin-dependent protein serine/threonine kinase regulator activity"/>
    <property type="evidence" value="ECO:0007669"/>
    <property type="project" value="InterPro"/>
</dbReference>
<dbReference type="STRING" id="246404.A0A507FJ38"/>
<proteinExistence type="predicted"/>
<name>A0A507FJ38_9FUNG</name>
<dbReference type="GO" id="GO:0006357">
    <property type="term" value="P:regulation of transcription by RNA polymerase II"/>
    <property type="evidence" value="ECO:0007669"/>
    <property type="project" value="InterPro"/>
</dbReference>